<gene>
    <name evidence="1" type="ORF">F9C07_11063</name>
</gene>
<sequence>IEYMIDAASTHNKRWTPMFENKLTKHKVISPIDRSEILLVEFAWTPGRDGE</sequence>
<keyword evidence="2" id="KW-1185">Reference proteome</keyword>
<dbReference type="VEuPathDB" id="FungiDB:F9C07_11063"/>
<evidence type="ECO:0000313" key="1">
    <source>
        <dbReference type="EMBL" id="QRD88968.1"/>
    </source>
</evidence>
<organism evidence="1 2">
    <name type="scientific">Aspergillus flavus (strain ATCC 200026 / FGSC A1120 / IAM 13836 / NRRL 3357 / JCM 12722 / SRRC 167)</name>
    <dbReference type="NCBI Taxonomy" id="332952"/>
    <lineage>
        <taxon>Eukaryota</taxon>
        <taxon>Fungi</taxon>
        <taxon>Dikarya</taxon>
        <taxon>Ascomycota</taxon>
        <taxon>Pezizomycotina</taxon>
        <taxon>Eurotiomycetes</taxon>
        <taxon>Eurotiomycetidae</taxon>
        <taxon>Eurotiales</taxon>
        <taxon>Aspergillaceae</taxon>
        <taxon>Aspergillus</taxon>
        <taxon>Aspergillus subgen. Circumdati</taxon>
    </lineage>
</organism>
<dbReference type="Proteomes" id="UP000596276">
    <property type="component" value="Chromosome 1"/>
</dbReference>
<dbReference type="AlphaFoldDB" id="A0A7U2MSD4"/>
<accession>A0A7U2MSD4</accession>
<dbReference type="EMBL" id="CP044619">
    <property type="protein sequence ID" value="QRD88968.1"/>
    <property type="molecule type" value="Genomic_DNA"/>
</dbReference>
<evidence type="ECO:0000313" key="2">
    <source>
        <dbReference type="Proteomes" id="UP000596276"/>
    </source>
</evidence>
<proteinExistence type="predicted"/>
<reference evidence="2" key="1">
    <citation type="journal article" date="2021" name="G3 (Bethesda)">
        <title>Chromosome assembled and annotated genome sequence of Aspergillus flavus NRRL 3357.</title>
        <authorList>
            <person name="Skerker J.M."/>
            <person name="Pianalto K.M."/>
            <person name="Mondo S.J."/>
            <person name="Yang K."/>
            <person name="Arkin A.P."/>
            <person name="Keller N.P."/>
            <person name="Grigoriev I.V."/>
            <person name="Louise Glass N.L."/>
        </authorList>
    </citation>
    <scope>NUCLEOTIDE SEQUENCE [LARGE SCALE GENOMIC DNA]</scope>
    <source>
        <strain evidence="2">ATCC 200026 / FGSC A1120 / IAM 13836 / NRRL 3357 / JCM 12722 / SRRC 167</strain>
    </source>
</reference>
<name>A0A7U2MSD4_ASPFN</name>
<protein>
    <submittedName>
        <fullName evidence="1">Uncharacterized protein</fullName>
    </submittedName>
</protein>
<feature type="non-terminal residue" evidence="1">
    <location>
        <position position="51"/>
    </location>
</feature>